<evidence type="ECO:0000313" key="2">
    <source>
        <dbReference type="EMBL" id="SNS14379.1"/>
    </source>
</evidence>
<dbReference type="RefSeq" id="WP_089275114.1">
    <property type="nucleotide sequence ID" value="NZ_FZOC01000007.1"/>
</dbReference>
<keyword evidence="3" id="KW-1185">Reference proteome</keyword>
<feature type="domain" description="Amphi-Trp" evidence="1">
    <location>
        <begin position="1"/>
        <end position="80"/>
    </location>
</feature>
<gene>
    <name evidence="2" type="ORF">SAMN04488503_2913</name>
</gene>
<dbReference type="Proteomes" id="UP000198324">
    <property type="component" value="Unassembled WGS sequence"/>
</dbReference>
<reference evidence="2 3" key="1">
    <citation type="submission" date="2017-06" db="EMBL/GenBank/DDBJ databases">
        <authorList>
            <person name="Kim H.J."/>
            <person name="Triplett B.A."/>
        </authorList>
    </citation>
    <scope>NUCLEOTIDE SEQUENCE [LARGE SCALE GENOMIC DNA]</scope>
    <source>
        <strain evidence="2 3">DSM 13116</strain>
    </source>
</reference>
<dbReference type="NCBIfam" id="TIGR04354">
    <property type="entry name" value="amphi-Trp"/>
    <property type="match status" value="1"/>
</dbReference>
<protein>
    <submittedName>
        <fullName evidence="2">Amphi-Trp domain-containing protein</fullName>
    </submittedName>
</protein>
<proteinExistence type="predicted"/>
<evidence type="ECO:0000313" key="3">
    <source>
        <dbReference type="Proteomes" id="UP000198324"/>
    </source>
</evidence>
<dbReference type="Pfam" id="PF20068">
    <property type="entry name" value="Amphi-Trp"/>
    <property type="match status" value="1"/>
</dbReference>
<accession>A0A239C377</accession>
<name>A0A239C377_9BACT</name>
<dbReference type="AlphaFoldDB" id="A0A239C377"/>
<sequence>MPTDGKFEFDSVQDEKSIQAFLAALTEGFGKGRVVLRSEADEIVLSPSSLVSFSVKAKRKDGESKMTIKIGWKDAKNPAAGAERSIRVES</sequence>
<dbReference type="OrthoDB" id="5422838at2"/>
<dbReference type="InterPro" id="IPR027598">
    <property type="entry name" value="Amphi-Trp_dom"/>
</dbReference>
<evidence type="ECO:0000259" key="1">
    <source>
        <dbReference type="Pfam" id="PF20068"/>
    </source>
</evidence>
<dbReference type="EMBL" id="FZOC01000007">
    <property type="protein sequence ID" value="SNS14379.1"/>
    <property type="molecule type" value="Genomic_DNA"/>
</dbReference>
<organism evidence="2 3">
    <name type="scientific">Humidesulfovibrio mexicanus</name>
    <dbReference type="NCBI Taxonomy" id="147047"/>
    <lineage>
        <taxon>Bacteria</taxon>
        <taxon>Pseudomonadati</taxon>
        <taxon>Thermodesulfobacteriota</taxon>
        <taxon>Desulfovibrionia</taxon>
        <taxon>Desulfovibrionales</taxon>
        <taxon>Desulfovibrionaceae</taxon>
        <taxon>Humidesulfovibrio</taxon>
    </lineage>
</organism>